<evidence type="ECO:0000256" key="3">
    <source>
        <dbReference type="ARBA" id="ARBA00023136"/>
    </source>
</evidence>
<feature type="region of interest" description="Disordered" evidence="4">
    <location>
        <begin position="109"/>
        <end position="141"/>
    </location>
</feature>
<name>A0AAD6A697_9TELE</name>
<feature type="domain" description="Immunoglobulin V-set" evidence="6">
    <location>
        <begin position="161"/>
        <end position="241"/>
    </location>
</feature>
<protein>
    <recommendedName>
        <fullName evidence="6">Immunoglobulin V-set domain-containing protein</fullName>
    </recommendedName>
</protein>
<dbReference type="EMBL" id="JAPTMU010000320">
    <property type="protein sequence ID" value="KAJ4919234.1"/>
    <property type="molecule type" value="Genomic_DNA"/>
</dbReference>
<dbReference type="SUPFAM" id="SSF48726">
    <property type="entry name" value="Immunoglobulin"/>
    <property type="match status" value="2"/>
</dbReference>
<organism evidence="7 8">
    <name type="scientific">Pogonophryne albipinna</name>
    <dbReference type="NCBI Taxonomy" id="1090488"/>
    <lineage>
        <taxon>Eukaryota</taxon>
        <taxon>Metazoa</taxon>
        <taxon>Chordata</taxon>
        <taxon>Craniata</taxon>
        <taxon>Vertebrata</taxon>
        <taxon>Euteleostomi</taxon>
        <taxon>Actinopterygii</taxon>
        <taxon>Neopterygii</taxon>
        <taxon>Teleostei</taxon>
        <taxon>Neoteleostei</taxon>
        <taxon>Acanthomorphata</taxon>
        <taxon>Eupercaria</taxon>
        <taxon>Perciformes</taxon>
        <taxon>Notothenioidei</taxon>
        <taxon>Pogonophryne</taxon>
    </lineage>
</organism>
<gene>
    <name evidence="7" type="ORF">JOQ06_026243</name>
</gene>
<evidence type="ECO:0000313" key="8">
    <source>
        <dbReference type="Proteomes" id="UP001219934"/>
    </source>
</evidence>
<reference evidence="7" key="1">
    <citation type="submission" date="2022-11" db="EMBL/GenBank/DDBJ databases">
        <title>Chromosome-level genome of Pogonophryne albipinna.</title>
        <authorList>
            <person name="Jo E."/>
        </authorList>
    </citation>
    <scope>NUCLEOTIDE SEQUENCE</scope>
    <source>
        <strain evidence="7">SGF0006</strain>
        <tissue evidence="7">Muscle</tissue>
    </source>
</reference>
<dbReference type="InterPro" id="IPR013783">
    <property type="entry name" value="Ig-like_fold"/>
</dbReference>
<keyword evidence="5" id="KW-1133">Transmembrane helix</keyword>
<evidence type="ECO:0000259" key="6">
    <source>
        <dbReference type="Pfam" id="PF07686"/>
    </source>
</evidence>
<feature type="transmembrane region" description="Helical" evidence="5">
    <location>
        <begin position="316"/>
        <end position="336"/>
    </location>
</feature>
<dbReference type="GO" id="GO:0005886">
    <property type="term" value="C:plasma membrane"/>
    <property type="evidence" value="ECO:0007669"/>
    <property type="project" value="TreeGrafter"/>
</dbReference>
<accession>A0AAD6A697</accession>
<dbReference type="InterPro" id="IPR013106">
    <property type="entry name" value="Ig_V-set"/>
</dbReference>
<feature type="compositionally biased region" description="Low complexity" evidence="4">
    <location>
        <begin position="109"/>
        <end position="120"/>
    </location>
</feature>
<dbReference type="PANTHER" id="PTHR11860:SF4">
    <property type="entry name" value="TRANSMEMBRANE DOMAIN-CONTAINING PROTEIN TMIGD3"/>
    <property type="match status" value="1"/>
</dbReference>
<dbReference type="AlphaFoldDB" id="A0AAD6A697"/>
<keyword evidence="8" id="KW-1185">Reference proteome</keyword>
<sequence length="363" mass="40068">MLRLEQFFDVRFNDKYFCRHPCTEDKHIIIKAASGKTTQRNRILINNRGNDLFVTFTNLKKSDANTYYCGVERKGLDLWIKVVLEVTDAASYGPTPETVDTFTTLSSSVSNSSTLPSNSSDNITDVSASNTTLNTPTPSPPATQAAALSFVEMKILNTRGCVGERVTFKCSDWNNFFDVRFNDKYFCRSPCTEDKHIIIKAASGKTTQRNRILINNKGNDLLVTFTNLKKSDANTYYCGVERKGLDLWIKVVLKVTDAASYGPTPETVDTFTTLSSSVSNSSTLPSNSSDNITDVSASNTTTTTTTPPATQAAGSIPYLIIGVILLITLLMVLLKFMSKKMMKQRKVVSTAVMPQEDAREDIA</sequence>
<proteinExistence type="predicted"/>
<feature type="compositionally biased region" description="Low complexity" evidence="4">
    <location>
        <begin position="127"/>
        <end position="141"/>
    </location>
</feature>
<evidence type="ECO:0000256" key="2">
    <source>
        <dbReference type="ARBA" id="ARBA00022692"/>
    </source>
</evidence>
<comment type="caution">
    <text evidence="7">The sequence shown here is derived from an EMBL/GenBank/DDBJ whole genome shotgun (WGS) entry which is preliminary data.</text>
</comment>
<evidence type="ECO:0000256" key="5">
    <source>
        <dbReference type="SAM" id="Phobius"/>
    </source>
</evidence>
<evidence type="ECO:0000256" key="1">
    <source>
        <dbReference type="ARBA" id="ARBA00004370"/>
    </source>
</evidence>
<feature type="region of interest" description="Disordered" evidence="4">
    <location>
        <begin position="279"/>
        <end position="308"/>
    </location>
</feature>
<dbReference type="GO" id="GO:0004888">
    <property type="term" value="F:transmembrane signaling receptor activity"/>
    <property type="evidence" value="ECO:0007669"/>
    <property type="project" value="TreeGrafter"/>
</dbReference>
<comment type="subcellular location">
    <subcellularLocation>
        <location evidence="1">Membrane</location>
    </subcellularLocation>
</comment>
<dbReference type="InterPro" id="IPR050671">
    <property type="entry name" value="CD300_family_receptors"/>
</dbReference>
<feature type="compositionally biased region" description="Low complexity" evidence="4">
    <location>
        <begin position="279"/>
        <end position="289"/>
    </location>
</feature>
<feature type="compositionally biased region" description="Polar residues" evidence="4">
    <location>
        <begin position="290"/>
        <end position="299"/>
    </location>
</feature>
<keyword evidence="2 5" id="KW-0812">Transmembrane</keyword>
<dbReference type="InterPro" id="IPR036179">
    <property type="entry name" value="Ig-like_dom_sf"/>
</dbReference>
<dbReference type="Pfam" id="PF07686">
    <property type="entry name" value="V-set"/>
    <property type="match status" value="1"/>
</dbReference>
<evidence type="ECO:0000256" key="4">
    <source>
        <dbReference type="SAM" id="MobiDB-lite"/>
    </source>
</evidence>
<evidence type="ECO:0000313" key="7">
    <source>
        <dbReference type="EMBL" id="KAJ4919234.1"/>
    </source>
</evidence>
<dbReference type="Gene3D" id="2.60.40.10">
    <property type="entry name" value="Immunoglobulins"/>
    <property type="match status" value="2"/>
</dbReference>
<keyword evidence="3 5" id="KW-0472">Membrane</keyword>
<dbReference type="Proteomes" id="UP001219934">
    <property type="component" value="Unassembled WGS sequence"/>
</dbReference>
<dbReference type="PANTHER" id="PTHR11860">
    <property type="entry name" value="POLYMERIC-IMMUNOGLOBULIN RECEPTOR"/>
    <property type="match status" value="1"/>
</dbReference>